<keyword evidence="2" id="KW-1003">Cell membrane</keyword>
<dbReference type="InterPro" id="IPR036259">
    <property type="entry name" value="MFS_trans_sf"/>
</dbReference>
<evidence type="ECO:0000256" key="6">
    <source>
        <dbReference type="SAM" id="Phobius"/>
    </source>
</evidence>
<dbReference type="Pfam" id="PF07690">
    <property type="entry name" value="MFS_1"/>
    <property type="match status" value="1"/>
</dbReference>
<protein>
    <submittedName>
        <fullName evidence="8">MFS transporter</fullName>
    </submittedName>
</protein>
<dbReference type="AlphaFoldDB" id="A0A9W6SFU4"/>
<sequence length="421" mass="43543">MSTAAIESDAATKDAPVVPLRRNRDFQILWSGRAIAGLGQEVAGISFPLLMLAVTGSAGYAGLLATGQLVAMLLVSLPAGVLADRLNRRTIMIVCDLARGLIFTTLTVLVIAGLATIPIIIAAATASAIFHGFFNPVAMSAMKQLVPTSQLAAAQAQNEARMRVTGLIGPPIGGWLFGLGRALPFIADAVTYLLAAAALLFIRKPLQAERAVPQGPAESPLKAATAGLRHMWKDRRLRYMMAWSMAINLSLGGLYLTMIATWRERGATEGGIGALVAVATLGGLTGALLAPVIIRKMKPSLLILCLAWGLPVGVAAMGLVPGIIPIAALNAVLGLLLPALNALGIAYITAGTPDALQGRVAAAASFLSMLLQPLAPVTIGTIFDASGSTAAFLTMAGMALAGAFFTLTKAMRTIPRPEQLG</sequence>
<dbReference type="SUPFAM" id="SSF103473">
    <property type="entry name" value="MFS general substrate transporter"/>
    <property type="match status" value="1"/>
</dbReference>
<evidence type="ECO:0000256" key="1">
    <source>
        <dbReference type="ARBA" id="ARBA00004651"/>
    </source>
</evidence>
<proteinExistence type="predicted"/>
<feature type="transmembrane region" description="Helical" evidence="6">
    <location>
        <begin position="239"/>
        <end position="260"/>
    </location>
</feature>
<feature type="transmembrane region" description="Helical" evidence="6">
    <location>
        <begin position="272"/>
        <end position="294"/>
    </location>
</feature>
<keyword evidence="4 6" id="KW-1133">Transmembrane helix</keyword>
<comment type="caution">
    <text evidence="8">The sequence shown here is derived from an EMBL/GenBank/DDBJ whole genome shotgun (WGS) entry which is preliminary data.</text>
</comment>
<dbReference type="GO" id="GO:0005886">
    <property type="term" value="C:plasma membrane"/>
    <property type="evidence" value="ECO:0007669"/>
    <property type="project" value="UniProtKB-SubCell"/>
</dbReference>
<name>A0A9W6SFU4_9ACTN</name>
<organism evidence="8 9">
    <name type="scientific">Actinorhabdospora filicis</name>
    <dbReference type="NCBI Taxonomy" id="1785913"/>
    <lineage>
        <taxon>Bacteria</taxon>
        <taxon>Bacillati</taxon>
        <taxon>Actinomycetota</taxon>
        <taxon>Actinomycetes</taxon>
        <taxon>Micromonosporales</taxon>
        <taxon>Micromonosporaceae</taxon>
        <taxon>Actinorhabdospora</taxon>
    </lineage>
</organism>
<keyword evidence="9" id="KW-1185">Reference proteome</keyword>
<dbReference type="Proteomes" id="UP001165079">
    <property type="component" value="Unassembled WGS sequence"/>
</dbReference>
<comment type="subcellular location">
    <subcellularLocation>
        <location evidence="1">Cell membrane</location>
        <topology evidence="1">Multi-pass membrane protein</topology>
    </subcellularLocation>
</comment>
<dbReference type="RefSeq" id="WP_285660788.1">
    <property type="nucleotide sequence ID" value="NZ_BSTX01000001.1"/>
</dbReference>
<feature type="transmembrane region" description="Helical" evidence="6">
    <location>
        <begin position="301"/>
        <end position="320"/>
    </location>
</feature>
<reference evidence="8" key="1">
    <citation type="submission" date="2023-03" db="EMBL/GenBank/DDBJ databases">
        <title>Actinorhabdospora filicis NBRC 111898.</title>
        <authorList>
            <person name="Ichikawa N."/>
            <person name="Sato H."/>
            <person name="Tonouchi N."/>
        </authorList>
    </citation>
    <scope>NUCLEOTIDE SEQUENCE</scope>
    <source>
        <strain evidence="8">NBRC 111898</strain>
    </source>
</reference>
<dbReference type="Gene3D" id="1.20.1250.20">
    <property type="entry name" value="MFS general substrate transporter like domains"/>
    <property type="match status" value="1"/>
</dbReference>
<feature type="transmembrane region" description="Helical" evidence="6">
    <location>
        <begin position="326"/>
        <end position="348"/>
    </location>
</feature>
<keyword evidence="3 6" id="KW-0812">Transmembrane</keyword>
<dbReference type="GO" id="GO:0022857">
    <property type="term" value="F:transmembrane transporter activity"/>
    <property type="evidence" value="ECO:0007669"/>
    <property type="project" value="InterPro"/>
</dbReference>
<dbReference type="PROSITE" id="PS50850">
    <property type="entry name" value="MFS"/>
    <property type="match status" value="1"/>
</dbReference>
<evidence type="ECO:0000313" key="9">
    <source>
        <dbReference type="Proteomes" id="UP001165079"/>
    </source>
</evidence>
<feature type="transmembrane region" description="Helical" evidence="6">
    <location>
        <begin position="360"/>
        <end position="383"/>
    </location>
</feature>
<evidence type="ECO:0000256" key="5">
    <source>
        <dbReference type="ARBA" id="ARBA00023136"/>
    </source>
</evidence>
<evidence type="ECO:0000256" key="2">
    <source>
        <dbReference type="ARBA" id="ARBA00022475"/>
    </source>
</evidence>
<dbReference type="PANTHER" id="PTHR23513:SF6">
    <property type="entry name" value="MAJOR FACILITATOR SUPERFAMILY ASSOCIATED DOMAIN-CONTAINING PROTEIN"/>
    <property type="match status" value="1"/>
</dbReference>
<evidence type="ECO:0000313" key="8">
    <source>
        <dbReference type="EMBL" id="GLZ75543.1"/>
    </source>
</evidence>
<feature type="transmembrane region" description="Helical" evidence="6">
    <location>
        <begin position="101"/>
        <end position="134"/>
    </location>
</feature>
<dbReference type="InterPro" id="IPR011701">
    <property type="entry name" value="MFS"/>
</dbReference>
<feature type="domain" description="Major facilitator superfamily (MFS) profile" evidence="7">
    <location>
        <begin position="25"/>
        <end position="414"/>
    </location>
</feature>
<dbReference type="EMBL" id="BSTX01000001">
    <property type="protein sequence ID" value="GLZ75543.1"/>
    <property type="molecule type" value="Genomic_DNA"/>
</dbReference>
<feature type="transmembrane region" description="Helical" evidence="6">
    <location>
        <begin position="30"/>
        <end position="54"/>
    </location>
</feature>
<feature type="transmembrane region" description="Helical" evidence="6">
    <location>
        <begin position="60"/>
        <end position="81"/>
    </location>
</feature>
<evidence type="ECO:0000259" key="7">
    <source>
        <dbReference type="PROSITE" id="PS50850"/>
    </source>
</evidence>
<dbReference type="PANTHER" id="PTHR23513">
    <property type="entry name" value="INTEGRAL MEMBRANE EFFLUX PROTEIN-RELATED"/>
    <property type="match status" value="1"/>
</dbReference>
<accession>A0A9W6SFU4</accession>
<dbReference type="CDD" id="cd06173">
    <property type="entry name" value="MFS_MefA_like"/>
    <property type="match status" value="1"/>
</dbReference>
<evidence type="ECO:0000256" key="3">
    <source>
        <dbReference type="ARBA" id="ARBA00022692"/>
    </source>
</evidence>
<keyword evidence="5 6" id="KW-0472">Membrane</keyword>
<feature type="transmembrane region" description="Helical" evidence="6">
    <location>
        <begin position="182"/>
        <end position="202"/>
    </location>
</feature>
<evidence type="ECO:0000256" key="4">
    <source>
        <dbReference type="ARBA" id="ARBA00022989"/>
    </source>
</evidence>
<feature type="transmembrane region" description="Helical" evidence="6">
    <location>
        <begin position="389"/>
        <end position="407"/>
    </location>
</feature>
<dbReference type="InterPro" id="IPR020846">
    <property type="entry name" value="MFS_dom"/>
</dbReference>
<gene>
    <name evidence="8" type="ORF">Afil01_03500</name>
</gene>